<dbReference type="EMBL" id="OV696699">
    <property type="protein sequence ID" value="CAH1245334.1"/>
    <property type="molecule type" value="Genomic_DNA"/>
</dbReference>
<keyword evidence="6" id="KW-1185">Reference proteome</keyword>
<dbReference type="Pfam" id="PF05825">
    <property type="entry name" value="PSP94"/>
    <property type="match status" value="1"/>
</dbReference>
<evidence type="ECO:0000256" key="4">
    <source>
        <dbReference type="ARBA" id="ARBA00023157"/>
    </source>
</evidence>
<reference evidence="5" key="1">
    <citation type="submission" date="2022-01" db="EMBL/GenBank/DDBJ databases">
        <authorList>
            <person name="Braso-Vives M."/>
        </authorList>
    </citation>
    <scope>NUCLEOTIDE SEQUENCE</scope>
</reference>
<keyword evidence="3" id="KW-0964">Secreted</keyword>
<proteinExistence type="inferred from homology"/>
<accession>A0A8J9Z0J5</accession>
<organism evidence="5 6">
    <name type="scientific">Branchiostoma lanceolatum</name>
    <name type="common">Common lancelet</name>
    <name type="synonym">Amphioxus lanceolatum</name>
    <dbReference type="NCBI Taxonomy" id="7740"/>
    <lineage>
        <taxon>Eukaryota</taxon>
        <taxon>Metazoa</taxon>
        <taxon>Chordata</taxon>
        <taxon>Cephalochordata</taxon>
        <taxon>Leptocardii</taxon>
        <taxon>Amphioxiformes</taxon>
        <taxon>Branchiostomatidae</taxon>
        <taxon>Branchiostoma</taxon>
    </lineage>
</organism>
<dbReference type="FunFam" id="2.60.40.1900:FF:000002">
    <property type="entry name" value="Uncharacterized protein"/>
    <property type="match status" value="1"/>
</dbReference>
<evidence type="ECO:0000313" key="6">
    <source>
        <dbReference type="Proteomes" id="UP000838412"/>
    </source>
</evidence>
<protein>
    <submittedName>
        <fullName evidence="5">Hypp7465 protein</fullName>
    </submittedName>
</protein>
<dbReference type="AlphaFoldDB" id="A0A8J9Z0J5"/>
<dbReference type="Proteomes" id="UP000838412">
    <property type="component" value="Chromosome 14"/>
</dbReference>
<evidence type="ECO:0000256" key="2">
    <source>
        <dbReference type="ARBA" id="ARBA00010352"/>
    </source>
</evidence>
<sequence length="245" mass="27435">MVVVICATWRGAEGAIFVPLASETTMYGNRPVVRQYCEWEGKKMMIGSTWTTTRCWTCNCRDTGMICSDLGFMLSPSSSGCMVLMDETCQKQMVLPWDPYQDCSTHDHDITGSEPEGSTRKGTKMRVFISLVLVMCATWRMTEGYAYFAQLQSENRLYGPEGNVRVVTTQYCEWEGKKMLIGSSWKTTGCEECSCTEAGLYCAGSGMYMAPDHCLLVVDETCQTDLVDAEDPFSPCRMPQVFHGK</sequence>
<gene>
    <name evidence="5" type="primary">Hypp7465</name>
    <name evidence="5" type="ORF">BLAG_LOCUS7701</name>
</gene>
<comment type="subcellular location">
    <subcellularLocation>
        <location evidence="1">Secreted</location>
    </subcellularLocation>
</comment>
<dbReference type="OrthoDB" id="9969981at2759"/>
<evidence type="ECO:0000256" key="1">
    <source>
        <dbReference type="ARBA" id="ARBA00004613"/>
    </source>
</evidence>
<dbReference type="InterPro" id="IPR008735">
    <property type="entry name" value="PSP94"/>
</dbReference>
<dbReference type="PANTHER" id="PTHR10500">
    <property type="entry name" value="BETA-MICROSEMINOPROTEIN"/>
    <property type="match status" value="1"/>
</dbReference>
<evidence type="ECO:0000256" key="3">
    <source>
        <dbReference type="ARBA" id="ARBA00022525"/>
    </source>
</evidence>
<name>A0A8J9Z0J5_BRALA</name>
<dbReference type="PANTHER" id="PTHR10500:SF0">
    <property type="entry name" value="SCO-SPONDIN-LIKE"/>
    <property type="match status" value="1"/>
</dbReference>
<dbReference type="GO" id="GO:0005576">
    <property type="term" value="C:extracellular region"/>
    <property type="evidence" value="ECO:0007669"/>
    <property type="project" value="UniProtKB-SubCell"/>
</dbReference>
<evidence type="ECO:0000313" key="5">
    <source>
        <dbReference type="EMBL" id="CAH1245334.1"/>
    </source>
</evidence>
<keyword evidence="4" id="KW-1015">Disulfide bond</keyword>
<dbReference type="Gene3D" id="2.60.40.1900">
    <property type="entry name" value="Beta-microseminoprotein (PSP94) domain"/>
    <property type="match status" value="2"/>
</dbReference>
<comment type="similarity">
    <text evidence="2">Belongs to the beta-microseminoprotein family.</text>
</comment>